<dbReference type="PANTHER" id="PTHR30389">
    <property type="entry name" value="FUMARATE HYDRATASE-RELATED"/>
    <property type="match status" value="1"/>
</dbReference>
<keyword evidence="5" id="KW-0411">Iron-sulfur</keyword>
<keyword evidence="3" id="KW-0479">Metal-binding</keyword>
<keyword evidence="6" id="KW-0456">Lyase</keyword>
<gene>
    <name evidence="8" type="ORF">METZ01_LOCUS286676</name>
</gene>
<evidence type="ECO:0000259" key="7">
    <source>
        <dbReference type="Pfam" id="PF05681"/>
    </source>
</evidence>
<evidence type="ECO:0000313" key="8">
    <source>
        <dbReference type="EMBL" id="SVC33822.1"/>
    </source>
</evidence>
<evidence type="ECO:0000256" key="5">
    <source>
        <dbReference type="ARBA" id="ARBA00023014"/>
    </source>
</evidence>
<reference evidence="8" key="1">
    <citation type="submission" date="2018-05" db="EMBL/GenBank/DDBJ databases">
        <authorList>
            <person name="Lanie J.A."/>
            <person name="Ng W.-L."/>
            <person name="Kazmierczak K.M."/>
            <person name="Andrzejewski T.M."/>
            <person name="Davidsen T.M."/>
            <person name="Wayne K.J."/>
            <person name="Tettelin H."/>
            <person name="Glass J.I."/>
            <person name="Rusch D."/>
            <person name="Podicherti R."/>
            <person name="Tsui H.-C.T."/>
            <person name="Winkler M.E."/>
        </authorList>
    </citation>
    <scope>NUCLEOTIDE SEQUENCE</scope>
</reference>
<dbReference type="InterPro" id="IPR051208">
    <property type="entry name" value="Class-I_Fumarase/Tartrate_DH"/>
</dbReference>
<dbReference type="NCBIfam" id="TIGR00722">
    <property type="entry name" value="ttdA_fumA_fumB"/>
    <property type="match status" value="1"/>
</dbReference>
<feature type="domain" description="Fe-S hydro-lyase tartrate dehydratase alpha-type catalytic" evidence="7">
    <location>
        <begin position="11"/>
        <end position="183"/>
    </location>
</feature>
<dbReference type="EMBL" id="UINC01085881">
    <property type="protein sequence ID" value="SVC33822.1"/>
    <property type="molecule type" value="Genomic_DNA"/>
</dbReference>
<dbReference type="GO" id="GO:0016829">
    <property type="term" value="F:lyase activity"/>
    <property type="evidence" value="ECO:0007669"/>
    <property type="project" value="UniProtKB-KW"/>
</dbReference>
<keyword evidence="4" id="KW-0408">Iron</keyword>
<keyword evidence="2" id="KW-0004">4Fe-4S</keyword>
<evidence type="ECO:0000256" key="2">
    <source>
        <dbReference type="ARBA" id="ARBA00022485"/>
    </source>
</evidence>
<dbReference type="GO" id="GO:0046872">
    <property type="term" value="F:metal ion binding"/>
    <property type="evidence" value="ECO:0007669"/>
    <property type="project" value="UniProtKB-KW"/>
</dbReference>
<dbReference type="AlphaFoldDB" id="A0A382LFC2"/>
<name>A0A382LFC2_9ZZZZ</name>
<feature type="non-terminal residue" evidence="8">
    <location>
        <position position="183"/>
    </location>
</feature>
<protein>
    <recommendedName>
        <fullName evidence="7">Fe-S hydro-lyase tartrate dehydratase alpha-type catalytic domain-containing protein</fullName>
    </recommendedName>
</protein>
<proteinExistence type="inferred from homology"/>
<evidence type="ECO:0000256" key="4">
    <source>
        <dbReference type="ARBA" id="ARBA00023004"/>
    </source>
</evidence>
<evidence type="ECO:0000256" key="1">
    <source>
        <dbReference type="ARBA" id="ARBA00008876"/>
    </source>
</evidence>
<accession>A0A382LFC2</accession>
<sequence length="183" mass="19995">MRDIDTSEITETIARLCQEANYYLPDDVLGALKSARQEEESPRAQQVLDIILHNSEIAQGKQIALCQDTGTTVVFLDLGQDVHIVGGELTDAVADGVRQGYRFGFLRNSIVRQPFSKRVNTGDNTPPIMHTEIVPGENLKITVMPKGGGCENMSRMAILRPADGKQGVIDFALRTIEESGGNP</sequence>
<comment type="similarity">
    <text evidence="1">Belongs to the class-I fumarase family.</text>
</comment>
<evidence type="ECO:0000256" key="6">
    <source>
        <dbReference type="ARBA" id="ARBA00023239"/>
    </source>
</evidence>
<evidence type="ECO:0000256" key="3">
    <source>
        <dbReference type="ARBA" id="ARBA00022723"/>
    </source>
</evidence>
<organism evidence="8">
    <name type="scientific">marine metagenome</name>
    <dbReference type="NCBI Taxonomy" id="408172"/>
    <lineage>
        <taxon>unclassified sequences</taxon>
        <taxon>metagenomes</taxon>
        <taxon>ecological metagenomes</taxon>
    </lineage>
</organism>
<dbReference type="Pfam" id="PF05681">
    <property type="entry name" value="Fumerase"/>
    <property type="match status" value="1"/>
</dbReference>
<dbReference type="PANTHER" id="PTHR30389:SF17">
    <property type="entry name" value="L(+)-TARTRATE DEHYDRATASE SUBUNIT ALPHA-RELATED"/>
    <property type="match status" value="1"/>
</dbReference>
<dbReference type="InterPro" id="IPR004646">
    <property type="entry name" value="Fe-S_hydro-lyase_TtdA-typ_cat"/>
</dbReference>
<dbReference type="GO" id="GO:0051539">
    <property type="term" value="F:4 iron, 4 sulfur cluster binding"/>
    <property type="evidence" value="ECO:0007669"/>
    <property type="project" value="UniProtKB-KW"/>
</dbReference>